<evidence type="ECO:0000313" key="2">
    <source>
        <dbReference type="Proteomes" id="UP000799764"/>
    </source>
</evidence>
<comment type="caution">
    <text evidence="1">The sequence shown here is derived from an EMBL/GenBank/DDBJ whole genome shotgun (WGS) entry which is preliminary data.</text>
</comment>
<dbReference type="EMBL" id="MU001507">
    <property type="protein sequence ID" value="KAF2440292.1"/>
    <property type="molecule type" value="Genomic_DNA"/>
</dbReference>
<gene>
    <name evidence="1" type="ORF">P171DRAFT_98193</name>
</gene>
<protein>
    <submittedName>
        <fullName evidence="1">Uncharacterized protein</fullName>
    </submittedName>
</protein>
<proteinExistence type="predicted"/>
<accession>A0A9P4PAJ3</accession>
<organism evidence="1 2">
    <name type="scientific">Karstenula rhodostoma CBS 690.94</name>
    <dbReference type="NCBI Taxonomy" id="1392251"/>
    <lineage>
        <taxon>Eukaryota</taxon>
        <taxon>Fungi</taxon>
        <taxon>Dikarya</taxon>
        <taxon>Ascomycota</taxon>
        <taxon>Pezizomycotina</taxon>
        <taxon>Dothideomycetes</taxon>
        <taxon>Pleosporomycetidae</taxon>
        <taxon>Pleosporales</taxon>
        <taxon>Massarineae</taxon>
        <taxon>Didymosphaeriaceae</taxon>
        <taxon>Karstenula</taxon>
    </lineage>
</organism>
<dbReference type="AlphaFoldDB" id="A0A9P4PAJ3"/>
<dbReference type="Proteomes" id="UP000799764">
    <property type="component" value="Unassembled WGS sequence"/>
</dbReference>
<name>A0A9P4PAJ3_9PLEO</name>
<evidence type="ECO:0000313" key="1">
    <source>
        <dbReference type="EMBL" id="KAF2440292.1"/>
    </source>
</evidence>
<keyword evidence="2" id="KW-1185">Reference proteome</keyword>
<sequence>MDRERPVSHSCVGVGAHTRPTKHLGRQLAKPCLLPLGSAPVRPSPSTCMQTTRFPWARSVVICTRFVCAARPLLLAAPAYSHPSRSTPAAAPPSPHNACPSRTHAALAGWLPIPIASWWPCCARRAERAARPRCFRVEPTIPQTRRYRPCGRGNTVTPYARLTLLSQDLPPDVPQFLLRWDRVHADHAHHASLAL</sequence>
<reference evidence="1" key="1">
    <citation type="journal article" date="2020" name="Stud. Mycol.">
        <title>101 Dothideomycetes genomes: a test case for predicting lifestyles and emergence of pathogens.</title>
        <authorList>
            <person name="Haridas S."/>
            <person name="Albert R."/>
            <person name="Binder M."/>
            <person name="Bloem J."/>
            <person name="Labutti K."/>
            <person name="Salamov A."/>
            <person name="Andreopoulos B."/>
            <person name="Baker S."/>
            <person name="Barry K."/>
            <person name="Bills G."/>
            <person name="Bluhm B."/>
            <person name="Cannon C."/>
            <person name="Castanera R."/>
            <person name="Culley D."/>
            <person name="Daum C."/>
            <person name="Ezra D."/>
            <person name="Gonzalez J."/>
            <person name="Henrissat B."/>
            <person name="Kuo A."/>
            <person name="Liang C."/>
            <person name="Lipzen A."/>
            <person name="Lutzoni F."/>
            <person name="Magnuson J."/>
            <person name="Mondo S."/>
            <person name="Nolan M."/>
            <person name="Ohm R."/>
            <person name="Pangilinan J."/>
            <person name="Park H.-J."/>
            <person name="Ramirez L."/>
            <person name="Alfaro M."/>
            <person name="Sun H."/>
            <person name="Tritt A."/>
            <person name="Yoshinaga Y."/>
            <person name="Zwiers L.-H."/>
            <person name="Turgeon B."/>
            <person name="Goodwin S."/>
            <person name="Spatafora J."/>
            <person name="Crous P."/>
            <person name="Grigoriev I."/>
        </authorList>
    </citation>
    <scope>NUCLEOTIDE SEQUENCE</scope>
    <source>
        <strain evidence="1">CBS 690.94</strain>
    </source>
</reference>